<keyword evidence="6" id="KW-1133">Transmembrane helix</keyword>
<keyword evidence="6" id="KW-0472">Membrane</keyword>
<comment type="catalytic activity">
    <reaction evidence="1">
        <text>[protein]-peptidylproline (omega=180) = [protein]-peptidylproline (omega=0)</text>
        <dbReference type="Rhea" id="RHEA:16237"/>
        <dbReference type="Rhea" id="RHEA-COMP:10747"/>
        <dbReference type="Rhea" id="RHEA-COMP:10748"/>
        <dbReference type="ChEBI" id="CHEBI:83833"/>
        <dbReference type="ChEBI" id="CHEBI:83834"/>
        <dbReference type="EC" id="5.2.1.8"/>
    </reaction>
</comment>
<organism evidence="8 9">
    <name type="scientific">Cinnamomum micranthum f. kanehirae</name>
    <dbReference type="NCBI Taxonomy" id="337451"/>
    <lineage>
        <taxon>Eukaryota</taxon>
        <taxon>Viridiplantae</taxon>
        <taxon>Streptophyta</taxon>
        <taxon>Embryophyta</taxon>
        <taxon>Tracheophyta</taxon>
        <taxon>Spermatophyta</taxon>
        <taxon>Magnoliopsida</taxon>
        <taxon>Magnoliidae</taxon>
        <taxon>Laurales</taxon>
        <taxon>Lauraceae</taxon>
        <taxon>Cinnamomum</taxon>
    </lineage>
</organism>
<evidence type="ECO:0000256" key="6">
    <source>
        <dbReference type="SAM" id="Phobius"/>
    </source>
</evidence>
<evidence type="ECO:0000313" key="9">
    <source>
        <dbReference type="Proteomes" id="UP000283530"/>
    </source>
</evidence>
<dbReference type="Proteomes" id="UP000283530">
    <property type="component" value="Unassembled WGS sequence"/>
</dbReference>
<dbReference type="InterPro" id="IPR029000">
    <property type="entry name" value="Cyclophilin-like_dom_sf"/>
</dbReference>
<name>A0A443P8C0_9MAGN</name>
<dbReference type="Gene3D" id="2.40.100.10">
    <property type="entry name" value="Cyclophilin-like"/>
    <property type="match status" value="2"/>
</dbReference>
<comment type="similarity">
    <text evidence="2">Belongs to the cyclophilin-type PPIase family.</text>
</comment>
<gene>
    <name evidence="8" type="ORF">CKAN_01596500</name>
</gene>
<comment type="caution">
    <text evidence="8">The sequence shown here is derived from an EMBL/GenBank/DDBJ whole genome shotgun (WGS) entry which is preliminary data.</text>
</comment>
<dbReference type="Pfam" id="PF00160">
    <property type="entry name" value="Pro_isomerase"/>
    <property type="match status" value="2"/>
</dbReference>
<evidence type="ECO:0000256" key="1">
    <source>
        <dbReference type="ARBA" id="ARBA00000971"/>
    </source>
</evidence>
<evidence type="ECO:0000256" key="3">
    <source>
        <dbReference type="ARBA" id="ARBA00013194"/>
    </source>
</evidence>
<dbReference type="PROSITE" id="PS50072">
    <property type="entry name" value="CSA_PPIASE_2"/>
    <property type="match status" value="2"/>
</dbReference>
<evidence type="ECO:0000259" key="7">
    <source>
        <dbReference type="PROSITE" id="PS50072"/>
    </source>
</evidence>
<dbReference type="PRINTS" id="PR00153">
    <property type="entry name" value="CSAPPISMRASE"/>
</dbReference>
<evidence type="ECO:0000313" key="8">
    <source>
        <dbReference type="EMBL" id="RWR87035.1"/>
    </source>
</evidence>
<dbReference type="InterPro" id="IPR020892">
    <property type="entry name" value="Cyclophilin-type_PPIase_CS"/>
</dbReference>
<dbReference type="FunFam" id="2.40.100.10:FF:000002">
    <property type="entry name" value="Peptidyl-prolyl cis-trans isomerase"/>
    <property type="match status" value="2"/>
</dbReference>
<sequence length="447" mass="49250">MNSNPNFKPRLLPLTDQLHHRLRAKEDKRKMKQIISAALIWFFLFFTTLTLIQATDDLKEVTNKVYFDIEIAGKPAGRIVMGLFGKTVPKTVENFRALCTGEKGIGKSGKPLHYKGSIFHRIIPDFMVQGGDITRGDGYGGESIYGPKFDDENFKLKHTGPGDVSMANAGPDTNESQFFISTVDTSWLDGQHVLFGKVLSGMDVVKKIEAEGQETGEPKKKVNLLLCSFHRSVAAQVKGKEEKRKMKQIVSAALIWFFLFFTTLTLIQAKVDLKEVTHKVYFDVEIAGKPAGRIVMGLFGKAVPKTAENFRALCTGEKGTGKSGKPLHYKGSSFHRIIPSFMIQGGDFTLGDGRGGESIYGHKFDDENFKLKHTGPGIMSMANAGPDTNGSQFFITTVTTSWLDGRHVVFGKVLSGMDVVYKIEAEGQQSGTPKQKVVISDSGELPL</sequence>
<accession>A0A443P8C0</accession>
<keyword evidence="4" id="KW-0697">Rotamase</keyword>
<proteinExistence type="inferred from homology"/>
<keyword evidence="5 8" id="KW-0413">Isomerase</keyword>
<feature type="transmembrane region" description="Helical" evidence="6">
    <location>
        <begin position="34"/>
        <end position="54"/>
    </location>
</feature>
<dbReference type="GO" id="GO:0006457">
    <property type="term" value="P:protein folding"/>
    <property type="evidence" value="ECO:0007669"/>
    <property type="project" value="InterPro"/>
</dbReference>
<dbReference type="GO" id="GO:0016018">
    <property type="term" value="F:cyclosporin A binding"/>
    <property type="evidence" value="ECO:0007669"/>
    <property type="project" value="TreeGrafter"/>
</dbReference>
<dbReference type="PANTHER" id="PTHR11071:SF562">
    <property type="entry name" value="PEPTIDYL-PROLYL CIS-TRANS ISOMERASE CYP19-4"/>
    <property type="match status" value="1"/>
</dbReference>
<dbReference type="PROSITE" id="PS00170">
    <property type="entry name" value="CSA_PPIASE_1"/>
    <property type="match status" value="2"/>
</dbReference>
<reference evidence="8 9" key="1">
    <citation type="journal article" date="2019" name="Nat. Plants">
        <title>Stout camphor tree genome fills gaps in understanding of flowering plant genome evolution.</title>
        <authorList>
            <person name="Chaw S.M."/>
            <person name="Liu Y.C."/>
            <person name="Wu Y.W."/>
            <person name="Wang H.Y."/>
            <person name="Lin C.I."/>
            <person name="Wu C.S."/>
            <person name="Ke H.M."/>
            <person name="Chang L.Y."/>
            <person name="Hsu C.Y."/>
            <person name="Yang H.T."/>
            <person name="Sudianto E."/>
            <person name="Hsu M.H."/>
            <person name="Wu K.P."/>
            <person name="Wang L.N."/>
            <person name="Leebens-Mack J.H."/>
            <person name="Tsai I.J."/>
        </authorList>
    </citation>
    <scope>NUCLEOTIDE SEQUENCE [LARGE SCALE GENOMIC DNA]</scope>
    <source>
        <strain evidence="9">cv. Chaw 1501</strain>
        <tissue evidence="8">Young leaves</tissue>
    </source>
</reference>
<dbReference type="EMBL" id="QPKB01000006">
    <property type="protein sequence ID" value="RWR87035.1"/>
    <property type="molecule type" value="Genomic_DNA"/>
</dbReference>
<dbReference type="AlphaFoldDB" id="A0A443P8C0"/>
<dbReference type="InterPro" id="IPR002130">
    <property type="entry name" value="Cyclophilin-type_PPIase_dom"/>
</dbReference>
<dbReference type="GO" id="GO:0005737">
    <property type="term" value="C:cytoplasm"/>
    <property type="evidence" value="ECO:0007669"/>
    <property type="project" value="TreeGrafter"/>
</dbReference>
<evidence type="ECO:0000256" key="5">
    <source>
        <dbReference type="ARBA" id="ARBA00023235"/>
    </source>
</evidence>
<dbReference type="EC" id="5.2.1.8" evidence="3"/>
<dbReference type="OrthoDB" id="193499at2759"/>
<protein>
    <recommendedName>
        <fullName evidence="3">peptidylprolyl isomerase</fullName>
        <ecNumber evidence="3">5.2.1.8</ecNumber>
    </recommendedName>
</protein>
<dbReference type="GO" id="GO:0003755">
    <property type="term" value="F:peptidyl-prolyl cis-trans isomerase activity"/>
    <property type="evidence" value="ECO:0007669"/>
    <property type="project" value="UniProtKB-KW"/>
</dbReference>
<keyword evidence="9" id="KW-1185">Reference proteome</keyword>
<dbReference type="PANTHER" id="PTHR11071">
    <property type="entry name" value="PEPTIDYL-PROLYL CIS-TRANS ISOMERASE"/>
    <property type="match status" value="1"/>
</dbReference>
<dbReference type="STRING" id="337451.A0A443P8C0"/>
<evidence type="ECO:0000256" key="2">
    <source>
        <dbReference type="ARBA" id="ARBA00007365"/>
    </source>
</evidence>
<dbReference type="CDD" id="cd01926">
    <property type="entry name" value="cyclophilin_ABH_like"/>
    <property type="match status" value="2"/>
</dbReference>
<feature type="domain" description="PPIase cyclophilin-type" evidence="7">
    <location>
        <begin position="66"/>
        <end position="229"/>
    </location>
</feature>
<feature type="domain" description="PPIase cyclophilin-type" evidence="7">
    <location>
        <begin position="281"/>
        <end position="444"/>
    </location>
</feature>
<keyword evidence="6" id="KW-0812">Transmembrane</keyword>
<dbReference type="SUPFAM" id="SSF50891">
    <property type="entry name" value="Cyclophilin-like"/>
    <property type="match status" value="2"/>
</dbReference>
<evidence type="ECO:0000256" key="4">
    <source>
        <dbReference type="ARBA" id="ARBA00023110"/>
    </source>
</evidence>